<dbReference type="Gene3D" id="3.30.1120.10">
    <property type="match status" value="1"/>
</dbReference>
<dbReference type="GO" id="GO:0016787">
    <property type="term" value="F:hydrolase activity"/>
    <property type="evidence" value="ECO:0007669"/>
    <property type="project" value="UniProtKB-KW"/>
</dbReference>
<dbReference type="InterPro" id="IPR017850">
    <property type="entry name" value="Alkaline_phosphatase_core_sf"/>
</dbReference>
<dbReference type="InterPro" id="IPR000917">
    <property type="entry name" value="Sulfatase_N"/>
</dbReference>
<evidence type="ECO:0000313" key="7">
    <source>
        <dbReference type="Proteomes" id="UP000269154"/>
    </source>
</evidence>
<sequence length="858" mass="96235">MFFHGFLNRILKGVVAVAIAISLLLGSITPTVLAEEAVDCTVEGACLPFPPVPSASVAGPTLDESTMKRREEPNRIPIEDPPNILIIMLDDVGFGQADTFGGEIHTPTLSRLWDEGIAYNTFHTTSICSPTRAALLTGRNHHRVQSGTIAEYAVDWDGYLGVIPKTSATIAEVLSEYGYKTSAFGKWHNTPTNDTTAMGPFDRWPTGHGFDYFYGFIAGETSQYEPRLYENLNPIEPPHDECDNLIEQFQDECYHLSEDMADKAIAWMRHHRSYSPDKPFLMYWAPGAAHGPHHVFKKWADKYKGKFDDGWDEYQKRVFENQRDVLHWIPKDAELTPRPETIAAWDEIPESERDFQRRLMEVYAGFLEHVDTQAGKVISELDDLGIRDNTIVFYIVGDNGASAEGQEGTISEFLAQNLITKTVEEQLDALEELGGLDALGTKQTENMYHAGWAWAGDAPFRYTKLVASHFGGTRNPMVISWPKEFNKPDGITRNKTIRSQFHHVNDIAPTIYDILGITPPEEVYGFKQTPLDGISMKYTFDDANAPGQKKVQYFENFGSRGIYEDGWYACTFGPQEPWNTAESAAKLKEWDSTQDDWELYHITEDFTQMHDLAAQYPEKLKEMKKRFLEEAENNLAFPIGGSLWINIHTEDRIASPYTSWVFDEGTTRMPEFTAPGLGRQSNLVTIDVDLKKNTSGVLYALGGSGGGVSLFMDDGILKYEYNMLLLDRYKAASDAPLSDGHHTIEVETTIESLEEAGEVVTGEVVIRVDGDEVGRTTIEQVVIGAFSASETFDVGTDLGAPVSLDYAERAPFEFDGTINTVKVELGDSIEPYQASEDMSNEDFWDIIIQQLEKHYSTK</sequence>
<dbReference type="Pfam" id="PF00884">
    <property type="entry name" value="Sulfatase"/>
    <property type="match status" value="1"/>
</dbReference>
<dbReference type="SUPFAM" id="SSF53649">
    <property type="entry name" value="Alkaline phosphatase-like"/>
    <property type="match status" value="1"/>
</dbReference>
<dbReference type="InterPro" id="IPR050738">
    <property type="entry name" value="Sulfatase"/>
</dbReference>
<evidence type="ECO:0000256" key="2">
    <source>
        <dbReference type="ARBA" id="ARBA00022723"/>
    </source>
</evidence>
<evidence type="ECO:0000256" key="4">
    <source>
        <dbReference type="ARBA" id="ARBA00022837"/>
    </source>
</evidence>
<organism evidence="6 7">
    <name type="scientific">Okeania hirsuta</name>
    <dbReference type="NCBI Taxonomy" id="1458930"/>
    <lineage>
        <taxon>Bacteria</taxon>
        <taxon>Bacillati</taxon>
        <taxon>Cyanobacteriota</taxon>
        <taxon>Cyanophyceae</taxon>
        <taxon>Oscillatoriophycideae</taxon>
        <taxon>Oscillatoriales</taxon>
        <taxon>Microcoleaceae</taxon>
        <taxon>Okeania</taxon>
    </lineage>
</organism>
<evidence type="ECO:0000256" key="3">
    <source>
        <dbReference type="ARBA" id="ARBA00022801"/>
    </source>
</evidence>
<evidence type="ECO:0000313" key="6">
    <source>
        <dbReference type="EMBL" id="RQH30675.1"/>
    </source>
</evidence>
<protein>
    <submittedName>
        <fullName evidence="6">Arylsulfatase</fullName>
    </submittedName>
</protein>
<dbReference type="RefSeq" id="WP_124146946.1">
    <property type="nucleotide sequence ID" value="NZ_CAWOKI010000209.1"/>
</dbReference>
<dbReference type="Gene3D" id="3.40.720.10">
    <property type="entry name" value="Alkaline Phosphatase, subunit A"/>
    <property type="match status" value="1"/>
</dbReference>
<keyword evidence="4" id="KW-0106">Calcium</keyword>
<evidence type="ECO:0000259" key="5">
    <source>
        <dbReference type="Pfam" id="PF00884"/>
    </source>
</evidence>
<dbReference type="GO" id="GO:0046872">
    <property type="term" value="F:metal ion binding"/>
    <property type="evidence" value="ECO:0007669"/>
    <property type="project" value="UniProtKB-KW"/>
</dbReference>
<evidence type="ECO:0000256" key="1">
    <source>
        <dbReference type="ARBA" id="ARBA00008779"/>
    </source>
</evidence>
<dbReference type="PANTHER" id="PTHR42693:SF43">
    <property type="entry name" value="BLL2667 PROTEIN"/>
    <property type="match status" value="1"/>
</dbReference>
<keyword evidence="7" id="KW-1185">Reference proteome</keyword>
<dbReference type="PANTHER" id="PTHR42693">
    <property type="entry name" value="ARYLSULFATASE FAMILY MEMBER"/>
    <property type="match status" value="1"/>
</dbReference>
<reference evidence="6 7" key="1">
    <citation type="journal article" date="2018" name="ACS Chem. Biol.">
        <title>Ketoreductase domain dysfunction expands chemodiversity: malyngamide biosynthesis in the cyanobacterium Okeania hirsuta.</title>
        <authorList>
            <person name="Moss N.A."/>
            <person name="Leao T."/>
            <person name="Rankin M."/>
            <person name="McCullough T.M."/>
            <person name="Qu P."/>
            <person name="Korobeynikov A."/>
            <person name="Smith J.L."/>
            <person name="Gerwick L."/>
            <person name="Gerwick W.H."/>
        </authorList>
    </citation>
    <scope>NUCLEOTIDE SEQUENCE [LARGE SCALE GENOMIC DNA]</scope>
    <source>
        <strain evidence="6 7">PAB10Feb10-1</strain>
    </source>
</reference>
<name>A0A3N6R9I9_9CYAN</name>
<dbReference type="CDD" id="cd16025">
    <property type="entry name" value="PAS_like"/>
    <property type="match status" value="1"/>
</dbReference>
<dbReference type="InterPro" id="IPR024607">
    <property type="entry name" value="Sulfatase_CS"/>
</dbReference>
<feature type="domain" description="Sulfatase N-terminal" evidence="5">
    <location>
        <begin position="82"/>
        <end position="517"/>
    </location>
</feature>
<keyword evidence="3" id="KW-0378">Hydrolase</keyword>
<dbReference type="PROSITE" id="PS00523">
    <property type="entry name" value="SULFATASE_1"/>
    <property type="match status" value="1"/>
</dbReference>
<comment type="similarity">
    <text evidence="1">Belongs to the sulfatase family.</text>
</comment>
<dbReference type="EMBL" id="RCBY01000174">
    <property type="protein sequence ID" value="RQH30675.1"/>
    <property type="molecule type" value="Genomic_DNA"/>
</dbReference>
<dbReference type="AlphaFoldDB" id="A0A3N6R9I9"/>
<accession>A0A3N6R9I9</accession>
<gene>
    <name evidence="6" type="ORF">D5R40_23685</name>
</gene>
<dbReference type="OrthoDB" id="9762324at2"/>
<keyword evidence="2" id="KW-0479">Metal-binding</keyword>
<proteinExistence type="inferred from homology"/>
<dbReference type="Proteomes" id="UP000269154">
    <property type="component" value="Unassembled WGS sequence"/>
</dbReference>
<comment type="caution">
    <text evidence="6">The sequence shown here is derived from an EMBL/GenBank/DDBJ whole genome shotgun (WGS) entry which is preliminary data.</text>
</comment>